<dbReference type="InterPro" id="IPR016032">
    <property type="entry name" value="Sig_transdc_resp-reg_C-effctor"/>
</dbReference>
<dbReference type="SMART" id="SM00421">
    <property type="entry name" value="HTH_LUXR"/>
    <property type="match status" value="1"/>
</dbReference>
<keyword evidence="2" id="KW-0597">Phosphoprotein</keyword>
<dbReference type="GO" id="GO:0006355">
    <property type="term" value="P:regulation of DNA-templated transcription"/>
    <property type="evidence" value="ECO:0007669"/>
    <property type="project" value="InterPro"/>
</dbReference>
<evidence type="ECO:0000313" key="5">
    <source>
        <dbReference type="EMBL" id="TDD04028.1"/>
    </source>
</evidence>
<dbReference type="PROSITE" id="PS50043">
    <property type="entry name" value="HTH_LUXR_2"/>
    <property type="match status" value="1"/>
</dbReference>
<dbReference type="PANTHER" id="PTHR43214:SF42">
    <property type="entry name" value="TRANSCRIPTIONAL REGULATORY PROTEIN DESR"/>
    <property type="match status" value="1"/>
</dbReference>
<dbReference type="AlphaFoldDB" id="A0A4R4VER2"/>
<evidence type="ECO:0000313" key="6">
    <source>
        <dbReference type="Proteomes" id="UP000295258"/>
    </source>
</evidence>
<dbReference type="PANTHER" id="PTHR43214">
    <property type="entry name" value="TWO-COMPONENT RESPONSE REGULATOR"/>
    <property type="match status" value="1"/>
</dbReference>
<name>A0A4R4VER2_9ACTN</name>
<dbReference type="Proteomes" id="UP000295258">
    <property type="component" value="Unassembled WGS sequence"/>
</dbReference>
<gene>
    <name evidence="5" type="ORF">E1292_19725</name>
</gene>
<dbReference type="InterPro" id="IPR000792">
    <property type="entry name" value="Tscrpt_reg_LuxR_C"/>
</dbReference>
<feature type="modified residue" description="4-aspartylphosphate" evidence="2">
    <location>
        <position position="54"/>
    </location>
</feature>
<dbReference type="Gene3D" id="3.40.50.2300">
    <property type="match status" value="1"/>
</dbReference>
<proteinExistence type="predicted"/>
<feature type="domain" description="Response regulatory" evidence="4">
    <location>
        <begin position="3"/>
        <end position="120"/>
    </location>
</feature>
<sequence length="202" mass="21279">MIRVLLAEDMELVRGAIAALLGLESDLTVVAEVASGDAAVAAALEHRPDAAVLDVHMPGELDGLAAAGVLAERLPECRVVILTSLGRPETLRRALASKASGFMLKDAPPEQLAEAIRRVVAGERVLDPELAAQAIMSKPNPLSDREIGVLRMAAGGMELTEIASTLYLSKGTVRNYLGAIVTKLGARNRLDAVRIATEAGWL</sequence>
<comment type="caution">
    <text evidence="5">The sequence shown here is derived from an EMBL/GenBank/DDBJ whole genome shotgun (WGS) entry which is preliminary data.</text>
</comment>
<reference evidence="5 6" key="1">
    <citation type="submission" date="2019-03" db="EMBL/GenBank/DDBJ databases">
        <title>Draft genome sequences of novel Actinobacteria.</title>
        <authorList>
            <person name="Sahin N."/>
            <person name="Ay H."/>
            <person name="Saygin H."/>
        </authorList>
    </citation>
    <scope>NUCLEOTIDE SEQUENCE [LARGE SCALE GENOMIC DNA]</scope>
    <source>
        <strain evidence="5 6">KC310</strain>
    </source>
</reference>
<dbReference type="PROSITE" id="PS50110">
    <property type="entry name" value="RESPONSE_REGULATORY"/>
    <property type="match status" value="1"/>
</dbReference>
<dbReference type="SUPFAM" id="SSF46894">
    <property type="entry name" value="C-terminal effector domain of the bipartite response regulators"/>
    <property type="match status" value="1"/>
</dbReference>
<dbReference type="InterPro" id="IPR039420">
    <property type="entry name" value="WalR-like"/>
</dbReference>
<dbReference type="InterPro" id="IPR011006">
    <property type="entry name" value="CheY-like_superfamily"/>
</dbReference>
<dbReference type="Pfam" id="PF00196">
    <property type="entry name" value="GerE"/>
    <property type="match status" value="1"/>
</dbReference>
<dbReference type="Pfam" id="PF00072">
    <property type="entry name" value="Response_reg"/>
    <property type="match status" value="1"/>
</dbReference>
<dbReference type="CDD" id="cd06170">
    <property type="entry name" value="LuxR_C_like"/>
    <property type="match status" value="1"/>
</dbReference>
<dbReference type="SMART" id="SM00448">
    <property type="entry name" value="REC"/>
    <property type="match status" value="1"/>
</dbReference>
<evidence type="ECO:0000259" key="4">
    <source>
        <dbReference type="PROSITE" id="PS50110"/>
    </source>
</evidence>
<accession>A0A4R4VER2</accession>
<feature type="domain" description="HTH luxR-type" evidence="3">
    <location>
        <begin position="135"/>
        <end position="200"/>
    </location>
</feature>
<organism evidence="5 6">
    <name type="scientific">Nonomuraea deserti</name>
    <dbReference type="NCBI Taxonomy" id="1848322"/>
    <lineage>
        <taxon>Bacteria</taxon>
        <taxon>Bacillati</taxon>
        <taxon>Actinomycetota</taxon>
        <taxon>Actinomycetes</taxon>
        <taxon>Streptosporangiales</taxon>
        <taxon>Streptosporangiaceae</taxon>
        <taxon>Nonomuraea</taxon>
    </lineage>
</organism>
<dbReference type="RefSeq" id="WP_132596696.1">
    <property type="nucleotide sequence ID" value="NZ_SMKO01000049.1"/>
</dbReference>
<dbReference type="EMBL" id="SMKO01000049">
    <property type="protein sequence ID" value="TDD04028.1"/>
    <property type="molecule type" value="Genomic_DNA"/>
</dbReference>
<dbReference type="PRINTS" id="PR00038">
    <property type="entry name" value="HTHLUXR"/>
</dbReference>
<protein>
    <submittedName>
        <fullName evidence="5">Response regulator transcription factor</fullName>
    </submittedName>
</protein>
<keyword evidence="1" id="KW-0238">DNA-binding</keyword>
<dbReference type="GO" id="GO:0003677">
    <property type="term" value="F:DNA binding"/>
    <property type="evidence" value="ECO:0007669"/>
    <property type="project" value="UniProtKB-KW"/>
</dbReference>
<evidence type="ECO:0000256" key="2">
    <source>
        <dbReference type="PROSITE-ProRule" id="PRU00169"/>
    </source>
</evidence>
<dbReference type="InterPro" id="IPR001789">
    <property type="entry name" value="Sig_transdc_resp-reg_receiver"/>
</dbReference>
<keyword evidence="6" id="KW-1185">Reference proteome</keyword>
<evidence type="ECO:0000259" key="3">
    <source>
        <dbReference type="PROSITE" id="PS50043"/>
    </source>
</evidence>
<dbReference type="GO" id="GO:0000160">
    <property type="term" value="P:phosphorelay signal transduction system"/>
    <property type="evidence" value="ECO:0007669"/>
    <property type="project" value="InterPro"/>
</dbReference>
<dbReference type="SUPFAM" id="SSF52172">
    <property type="entry name" value="CheY-like"/>
    <property type="match status" value="1"/>
</dbReference>
<evidence type="ECO:0000256" key="1">
    <source>
        <dbReference type="ARBA" id="ARBA00023125"/>
    </source>
</evidence>